<dbReference type="EMBL" id="BFBR01000004">
    <property type="protein sequence ID" value="GBF57856.1"/>
    <property type="molecule type" value="Genomic_DNA"/>
</dbReference>
<comment type="similarity">
    <text evidence="3">Belongs to the bacterial ribosomal protein bS16 family.</text>
</comment>
<sequence length="129" mass="13626">MSLKIRLARGGSKKKPVYRIVVAEARSPRDGRFLEKIGSYNPTLADGNPGRLVIDAAKAAEWMKKGAQPTDRVARFLAAEGVGTWVAGNNPNKGKPGQKATERAAEKAQAALDAAEAAEQAKAEEAAAE</sequence>
<dbReference type="SUPFAM" id="SSF54565">
    <property type="entry name" value="Ribosomal protein S16"/>
    <property type="match status" value="1"/>
</dbReference>
<dbReference type="GO" id="GO:0003735">
    <property type="term" value="F:structural constituent of ribosome"/>
    <property type="evidence" value="ECO:0007669"/>
    <property type="project" value="InterPro"/>
</dbReference>
<feature type="compositionally biased region" description="Low complexity" evidence="4">
    <location>
        <begin position="107"/>
        <end position="118"/>
    </location>
</feature>
<dbReference type="NCBIfam" id="TIGR00002">
    <property type="entry name" value="S16"/>
    <property type="match status" value="1"/>
</dbReference>
<keyword evidence="6" id="KW-1185">Reference proteome</keyword>
<evidence type="ECO:0000256" key="3">
    <source>
        <dbReference type="HAMAP-Rule" id="MF_00385"/>
    </source>
</evidence>
<dbReference type="OrthoDB" id="9807878at2"/>
<dbReference type="GO" id="GO:0015935">
    <property type="term" value="C:small ribosomal subunit"/>
    <property type="evidence" value="ECO:0007669"/>
    <property type="project" value="TreeGrafter"/>
</dbReference>
<dbReference type="Gene3D" id="3.30.1320.10">
    <property type="match status" value="1"/>
</dbReference>
<evidence type="ECO:0000256" key="4">
    <source>
        <dbReference type="SAM" id="MobiDB-lite"/>
    </source>
</evidence>
<keyword evidence="1 3" id="KW-0689">Ribosomal protein</keyword>
<dbReference type="HAMAP" id="MF_00385">
    <property type="entry name" value="Ribosomal_bS16"/>
    <property type="match status" value="1"/>
</dbReference>
<dbReference type="GO" id="GO:0005737">
    <property type="term" value="C:cytoplasm"/>
    <property type="evidence" value="ECO:0007669"/>
    <property type="project" value="UniProtKB-ARBA"/>
</dbReference>
<proteinExistence type="inferred from homology"/>
<feature type="region of interest" description="Disordered" evidence="4">
    <location>
        <begin position="86"/>
        <end position="129"/>
    </location>
</feature>
<dbReference type="RefSeq" id="WP_108984731.1">
    <property type="nucleotide sequence ID" value="NZ_BFBR01000004.1"/>
</dbReference>
<dbReference type="GO" id="GO:0006412">
    <property type="term" value="P:translation"/>
    <property type="evidence" value="ECO:0007669"/>
    <property type="project" value="UniProtKB-UniRule"/>
</dbReference>
<evidence type="ECO:0000313" key="6">
    <source>
        <dbReference type="Proteomes" id="UP000245086"/>
    </source>
</evidence>
<dbReference type="InterPro" id="IPR000307">
    <property type="entry name" value="Ribosomal_bS16"/>
</dbReference>
<organism evidence="5 6">
    <name type="scientific">Candidatus Phycosocius bacilliformis</name>
    <dbReference type="NCBI Taxonomy" id="1445552"/>
    <lineage>
        <taxon>Bacteria</taxon>
        <taxon>Pseudomonadati</taxon>
        <taxon>Pseudomonadota</taxon>
        <taxon>Alphaproteobacteria</taxon>
        <taxon>Caulobacterales</taxon>
        <taxon>Caulobacterales incertae sedis</taxon>
        <taxon>Candidatus Phycosocius</taxon>
    </lineage>
</organism>
<dbReference type="Proteomes" id="UP000245086">
    <property type="component" value="Unassembled WGS sequence"/>
</dbReference>
<dbReference type="InterPro" id="IPR023803">
    <property type="entry name" value="Ribosomal_bS16_dom_sf"/>
</dbReference>
<evidence type="ECO:0000313" key="5">
    <source>
        <dbReference type="EMBL" id="GBF57856.1"/>
    </source>
</evidence>
<feature type="compositionally biased region" description="Basic and acidic residues" evidence="4">
    <location>
        <begin position="119"/>
        <end position="129"/>
    </location>
</feature>
<keyword evidence="2 3" id="KW-0687">Ribonucleoprotein</keyword>
<dbReference type="PANTHER" id="PTHR12919:SF20">
    <property type="entry name" value="SMALL RIBOSOMAL SUBUNIT PROTEIN BS16M"/>
    <property type="match status" value="1"/>
</dbReference>
<dbReference type="AlphaFoldDB" id="A0A2P2E9W9"/>
<name>A0A2P2E9W9_9PROT</name>
<gene>
    <name evidence="3 5" type="primary">rpsP</name>
    <name evidence="5" type="ORF">PbB2_01526</name>
</gene>
<dbReference type="Pfam" id="PF00886">
    <property type="entry name" value="Ribosomal_S16"/>
    <property type="match status" value="1"/>
</dbReference>
<comment type="caution">
    <text evidence="5">The sequence shown here is derived from an EMBL/GenBank/DDBJ whole genome shotgun (WGS) entry which is preliminary data.</text>
</comment>
<dbReference type="PANTHER" id="PTHR12919">
    <property type="entry name" value="30S RIBOSOMAL PROTEIN S16"/>
    <property type="match status" value="1"/>
</dbReference>
<accession>A0A2P2E9W9</accession>
<protein>
    <recommendedName>
        <fullName evidence="3">Small ribosomal subunit protein bS16</fullName>
    </recommendedName>
</protein>
<evidence type="ECO:0000256" key="1">
    <source>
        <dbReference type="ARBA" id="ARBA00022980"/>
    </source>
</evidence>
<evidence type="ECO:0000256" key="2">
    <source>
        <dbReference type="ARBA" id="ARBA00023274"/>
    </source>
</evidence>
<reference evidence="5 6" key="1">
    <citation type="journal article" date="2018" name="Genome Announc.">
        <title>Draft Genome Sequence of "Candidatus Phycosocius bacilliformis," an Alphaproteobacterial Ectosymbiont of the Hydrocarbon-Producing Green Alga Botryococcus braunii.</title>
        <authorList>
            <person name="Tanabe Y."/>
            <person name="Yamaguchi H."/>
            <person name="Watanabe M.M."/>
        </authorList>
    </citation>
    <scope>NUCLEOTIDE SEQUENCE [LARGE SCALE GENOMIC DNA]</scope>
    <source>
        <strain evidence="5 6">BOTRYCO-2</strain>
    </source>
</reference>